<reference evidence="4 5" key="1">
    <citation type="journal article" date="2017" name="BMC Genomics">
        <title>Comparative genomic and phylogenomic analyses of the Bifidobacteriaceae family.</title>
        <authorList>
            <person name="Lugli G.A."/>
            <person name="Milani C."/>
            <person name="Turroni F."/>
            <person name="Duranti S."/>
            <person name="Mancabelli L."/>
            <person name="Mangifesta M."/>
            <person name="Ferrario C."/>
            <person name="Modesto M."/>
            <person name="Mattarelli P."/>
            <person name="Jiri K."/>
            <person name="van Sinderen D."/>
            <person name="Ventura M."/>
        </authorList>
    </citation>
    <scope>NUCLEOTIDE SEQUENCE [LARGE SCALE GENOMIC DNA]</scope>
    <source>
        <strain evidence="4 5">LMG 28769</strain>
    </source>
</reference>
<dbReference type="GO" id="GO:0031167">
    <property type="term" value="P:rRNA methylation"/>
    <property type="evidence" value="ECO:0007669"/>
    <property type="project" value="InterPro"/>
</dbReference>
<comment type="caution">
    <text evidence="4">The sequence shown here is derived from an EMBL/GenBank/DDBJ whole genome shotgun (WGS) entry which is preliminary data.</text>
</comment>
<feature type="region of interest" description="Disordered" evidence="3">
    <location>
        <begin position="112"/>
        <end position="137"/>
    </location>
</feature>
<name>A0A261G3R2_9BIFI</name>
<evidence type="ECO:0000256" key="2">
    <source>
        <dbReference type="ARBA" id="ARBA00022679"/>
    </source>
</evidence>
<dbReference type="PANTHER" id="PTHR43542">
    <property type="entry name" value="METHYLTRANSFERASE"/>
    <property type="match status" value="1"/>
</dbReference>
<dbReference type="Pfam" id="PF03602">
    <property type="entry name" value="Cons_hypoth95"/>
    <property type="match status" value="2"/>
</dbReference>
<organism evidence="4 5">
    <name type="scientific">Bifidobacterium aquikefiri</name>
    <dbReference type="NCBI Taxonomy" id="1653207"/>
    <lineage>
        <taxon>Bacteria</taxon>
        <taxon>Bacillati</taxon>
        <taxon>Actinomycetota</taxon>
        <taxon>Actinomycetes</taxon>
        <taxon>Bifidobacteriales</taxon>
        <taxon>Bifidobacteriaceae</taxon>
        <taxon>Bifidobacterium</taxon>
    </lineage>
</organism>
<dbReference type="Gene3D" id="3.40.50.150">
    <property type="entry name" value="Vaccinia Virus protein VP39"/>
    <property type="match status" value="1"/>
</dbReference>
<evidence type="ECO:0000256" key="1">
    <source>
        <dbReference type="ARBA" id="ARBA00022603"/>
    </source>
</evidence>
<dbReference type="GO" id="GO:0008168">
    <property type="term" value="F:methyltransferase activity"/>
    <property type="evidence" value="ECO:0007669"/>
    <property type="project" value="UniProtKB-KW"/>
</dbReference>
<dbReference type="CDD" id="cd02440">
    <property type="entry name" value="AdoMet_MTases"/>
    <property type="match status" value="1"/>
</dbReference>
<keyword evidence="1 4" id="KW-0489">Methyltransferase</keyword>
<protein>
    <submittedName>
        <fullName evidence="4">DNA methyltransferase</fullName>
    </submittedName>
</protein>
<evidence type="ECO:0000313" key="5">
    <source>
        <dbReference type="Proteomes" id="UP000216451"/>
    </source>
</evidence>
<accession>A0A261G3R2</accession>
<sequence length="212" mass="23151">MRIVSGRYKGFQLTVPKSGTRPTTDRAKEGIFSHLESYGQVQDAQVLDLFAGTGALGIEALSRGAIGLVSVESAGQAGSLLRNTFSRLRKLSSWDGNTSARTVQTQAEKFVRSHTQEHGAATSEPHGEATENPENAEPGFDLIFIDPPYVYSSENCEELLQSLVSSTLVNDGTVIVLERSDRTPDPALPTNWFATQIKNYGETKVFYIEHAE</sequence>
<dbReference type="InterPro" id="IPR002052">
    <property type="entry name" value="DNA_methylase_N6_adenine_CS"/>
</dbReference>
<dbReference type="InterPro" id="IPR004398">
    <property type="entry name" value="RNA_MeTrfase_RsmD"/>
</dbReference>
<dbReference type="EMBL" id="MWXA01000006">
    <property type="protein sequence ID" value="OZG66057.1"/>
    <property type="molecule type" value="Genomic_DNA"/>
</dbReference>
<dbReference type="PROSITE" id="PS00092">
    <property type="entry name" value="N6_MTASE"/>
    <property type="match status" value="1"/>
</dbReference>
<dbReference type="AlphaFoldDB" id="A0A261G3R2"/>
<dbReference type="OrthoDB" id="9803017at2"/>
<dbReference type="PIRSF" id="PIRSF004553">
    <property type="entry name" value="CHP00095"/>
    <property type="match status" value="1"/>
</dbReference>
<evidence type="ECO:0000313" key="4">
    <source>
        <dbReference type="EMBL" id="OZG66057.1"/>
    </source>
</evidence>
<dbReference type="GeneID" id="98296058"/>
<keyword evidence="5" id="KW-1185">Reference proteome</keyword>
<dbReference type="InterPro" id="IPR029063">
    <property type="entry name" value="SAM-dependent_MTases_sf"/>
</dbReference>
<evidence type="ECO:0000256" key="3">
    <source>
        <dbReference type="SAM" id="MobiDB-lite"/>
    </source>
</evidence>
<dbReference type="GO" id="GO:0003676">
    <property type="term" value="F:nucleic acid binding"/>
    <property type="evidence" value="ECO:0007669"/>
    <property type="project" value="InterPro"/>
</dbReference>
<keyword evidence="2 4" id="KW-0808">Transferase</keyword>
<dbReference type="SUPFAM" id="SSF53335">
    <property type="entry name" value="S-adenosyl-L-methionine-dependent methyltransferases"/>
    <property type="match status" value="1"/>
</dbReference>
<gene>
    <name evidence="4" type="ORF">BAQU_1391</name>
</gene>
<dbReference type="RefSeq" id="WP_094694172.1">
    <property type="nucleotide sequence ID" value="NZ_CALENZ010000031.1"/>
</dbReference>
<dbReference type="Proteomes" id="UP000216451">
    <property type="component" value="Unassembled WGS sequence"/>
</dbReference>
<proteinExistence type="predicted"/>
<dbReference type="PANTHER" id="PTHR43542:SF1">
    <property type="entry name" value="METHYLTRANSFERASE"/>
    <property type="match status" value="1"/>
</dbReference>